<evidence type="ECO:0000313" key="1">
    <source>
        <dbReference type="EMBL" id="SUU34057.1"/>
    </source>
</evidence>
<proteinExistence type="predicted"/>
<dbReference type="Proteomes" id="UP000254507">
    <property type="component" value="Unassembled WGS sequence"/>
</dbReference>
<reference evidence="1 2" key="1">
    <citation type="submission" date="2018-06" db="EMBL/GenBank/DDBJ databases">
        <authorList>
            <consortium name="Pathogen Informatics"/>
            <person name="Doyle S."/>
        </authorList>
    </citation>
    <scope>NUCLEOTIDE SEQUENCE [LARGE SCALE GENOMIC DNA]</scope>
    <source>
        <strain evidence="1 2">NCTC10851</strain>
    </source>
</reference>
<organism evidence="1 2">
    <name type="scientific">Actinobacillus seminis</name>
    <dbReference type="NCBI Taxonomy" id="722"/>
    <lineage>
        <taxon>Bacteria</taxon>
        <taxon>Pseudomonadati</taxon>
        <taxon>Pseudomonadota</taxon>
        <taxon>Gammaproteobacteria</taxon>
        <taxon>Pasteurellales</taxon>
        <taxon>Pasteurellaceae</taxon>
        <taxon>Actinobacillus</taxon>
    </lineage>
</organism>
<sequence>MQKTLKENGLNYIKSYEININNYISIINILDINKEYVLKPKSSA</sequence>
<accession>A0A380V955</accession>
<dbReference type="AlphaFoldDB" id="A0A380V955"/>
<evidence type="ECO:0000313" key="2">
    <source>
        <dbReference type="Proteomes" id="UP000254507"/>
    </source>
</evidence>
<protein>
    <submittedName>
        <fullName evidence="1">Uncharacterized protein</fullName>
    </submittedName>
</protein>
<gene>
    <name evidence="1" type="ORF">NCTC10851_00129</name>
</gene>
<name>A0A380V955_9PAST</name>
<dbReference type="EMBL" id="UFSB01000001">
    <property type="protein sequence ID" value="SUU34057.1"/>
    <property type="molecule type" value="Genomic_DNA"/>
</dbReference>